<dbReference type="PANTHER" id="PTHR43355">
    <property type="entry name" value="FLAVIN REDUCTASE (NADPH)"/>
    <property type="match status" value="1"/>
</dbReference>
<dbReference type="Gene3D" id="3.40.50.720">
    <property type="entry name" value="NAD(P)-binding Rossmann-like Domain"/>
    <property type="match status" value="1"/>
</dbReference>
<name>A0A1B8AIP6_FUSPO</name>
<evidence type="ECO:0000256" key="1">
    <source>
        <dbReference type="ARBA" id="ARBA00038376"/>
    </source>
</evidence>
<evidence type="ECO:0000313" key="3">
    <source>
        <dbReference type="EMBL" id="OBS20412.1"/>
    </source>
</evidence>
<accession>A0A1B8AIP6</accession>
<protein>
    <recommendedName>
        <fullName evidence="2">NAD(P)-binding domain-containing protein</fullName>
    </recommendedName>
</protein>
<comment type="similarity">
    <text evidence="1">Belongs to the avfA family.</text>
</comment>
<organism evidence="3 4">
    <name type="scientific">Fusarium poae</name>
    <dbReference type="NCBI Taxonomy" id="36050"/>
    <lineage>
        <taxon>Eukaryota</taxon>
        <taxon>Fungi</taxon>
        <taxon>Dikarya</taxon>
        <taxon>Ascomycota</taxon>
        <taxon>Pezizomycotina</taxon>
        <taxon>Sordariomycetes</taxon>
        <taxon>Hypocreomycetidae</taxon>
        <taxon>Hypocreales</taxon>
        <taxon>Nectriaceae</taxon>
        <taxon>Fusarium</taxon>
    </lineage>
</organism>
<dbReference type="InterPro" id="IPR016040">
    <property type="entry name" value="NAD(P)-bd_dom"/>
</dbReference>
<dbReference type="AlphaFoldDB" id="A0A1B8AIP6"/>
<dbReference type="InterPro" id="IPR051606">
    <property type="entry name" value="Polyketide_Oxido-like"/>
</dbReference>
<dbReference type="Proteomes" id="UP000091967">
    <property type="component" value="Unassembled WGS sequence"/>
</dbReference>
<dbReference type="PANTHER" id="PTHR43355:SF2">
    <property type="entry name" value="FLAVIN REDUCTASE (NADPH)"/>
    <property type="match status" value="1"/>
</dbReference>
<dbReference type="GO" id="GO:0004074">
    <property type="term" value="F:biliverdin reductase [NAD(P)H] activity"/>
    <property type="evidence" value="ECO:0007669"/>
    <property type="project" value="TreeGrafter"/>
</dbReference>
<evidence type="ECO:0000313" key="4">
    <source>
        <dbReference type="Proteomes" id="UP000091967"/>
    </source>
</evidence>
<dbReference type="InterPro" id="IPR036291">
    <property type="entry name" value="NAD(P)-bd_dom_sf"/>
</dbReference>
<gene>
    <name evidence="3" type="ORF">FPOA_06782</name>
</gene>
<dbReference type="OMA" id="SRAFMGW"/>
<evidence type="ECO:0000259" key="2">
    <source>
        <dbReference type="Pfam" id="PF13460"/>
    </source>
</evidence>
<dbReference type="SUPFAM" id="SSF51735">
    <property type="entry name" value="NAD(P)-binding Rossmann-fold domains"/>
    <property type="match status" value="1"/>
</dbReference>
<dbReference type="STRING" id="36050.A0A1B8AIP6"/>
<dbReference type="EMBL" id="LYXU01000003">
    <property type="protein sequence ID" value="OBS20412.1"/>
    <property type="molecule type" value="Genomic_DNA"/>
</dbReference>
<dbReference type="GO" id="GO:0042602">
    <property type="term" value="F:riboflavin reductase (NADPH) activity"/>
    <property type="evidence" value="ECO:0007669"/>
    <property type="project" value="TreeGrafter"/>
</dbReference>
<dbReference type="Pfam" id="PF13460">
    <property type="entry name" value="NAD_binding_10"/>
    <property type="match status" value="1"/>
</dbReference>
<sequence>MHFLLLGATGRTGKLVVSELLAQNHTATALVRNSASLTSQPGITLVTGSPLSKDDISKAIHATPGVLPSAAIFTLNTVRKSDSPFAAQVGPPRFLADSCANACEVLEEAGIHRIIVMSTAGVGDTWKNLPLISRAFMGLTNIKYALEDHNLLDQEIRTIKIEWTMVRPVRLDHDSNKTLEVETLGSSGVGMTMKDSVTPASVAKFLVKVAVDGLYIKESVVLRN</sequence>
<proteinExistence type="inferred from homology"/>
<reference evidence="3 4" key="1">
    <citation type="submission" date="2016-06" db="EMBL/GenBank/DDBJ databases">
        <title>Living apart together: crosstalk between the core and supernumerary genomes in a fungal plant pathogen.</title>
        <authorList>
            <person name="Vanheule A."/>
            <person name="Audenaert K."/>
            <person name="Warris S."/>
            <person name="Van De Geest H."/>
            <person name="Schijlen E."/>
            <person name="Hofte M."/>
            <person name="De Saeger S."/>
            <person name="Haesaert G."/>
            <person name="Waalwijk C."/>
            <person name="Van Der Lee T."/>
        </authorList>
    </citation>
    <scope>NUCLEOTIDE SEQUENCE [LARGE SCALE GENOMIC DNA]</scope>
    <source>
        <strain evidence="3 4">2516</strain>
    </source>
</reference>
<keyword evidence="4" id="KW-1185">Reference proteome</keyword>
<comment type="caution">
    <text evidence="3">The sequence shown here is derived from an EMBL/GenBank/DDBJ whole genome shotgun (WGS) entry which is preliminary data.</text>
</comment>
<feature type="domain" description="NAD(P)-binding" evidence="2">
    <location>
        <begin position="7"/>
        <end position="210"/>
    </location>
</feature>